<proteinExistence type="predicted"/>
<feature type="region of interest" description="Disordered" evidence="1">
    <location>
        <begin position="1521"/>
        <end position="1551"/>
    </location>
</feature>
<feature type="compositionally biased region" description="Polar residues" evidence="1">
    <location>
        <begin position="1654"/>
        <end position="1663"/>
    </location>
</feature>
<reference evidence="2 3" key="1">
    <citation type="submission" date="2021-06" db="EMBL/GenBank/DDBJ databases">
        <title>A haploid diamondback moth (Plutella xylostella L.) genome assembly resolves 31 chromosomes and identifies a diamide resistance mutation.</title>
        <authorList>
            <person name="Ward C.M."/>
            <person name="Perry K.D."/>
            <person name="Baker G."/>
            <person name="Powis K."/>
            <person name="Heckel D.G."/>
            <person name="Baxter S.W."/>
        </authorList>
    </citation>
    <scope>NUCLEOTIDE SEQUENCE [LARGE SCALE GENOMIC DNA]</scope>
    <source>
        <strain evidence="2 3">LV</strain>
        <tissue evidence="2">Single pupa</tissue>
    </source>
</reference>
<feature type="compositionally biased region" description="Basic and acidic residues" evidence="1">
    <location>
        <begin position="1277"/>
        <end position="1286"/>
    </location>
</feature>
<feature type="region of interest" description="Disordered" evidence="1">
    <location>
        <begin position="1099"/>
        <end position="1153"/>
    </location>
</feature>
<dbReference type="PANTHER" id="PTHR22928">
    <property type="entry name" value="TELOMERE-ASSOCIATED PROTEIN RIF1"/>
    <property type="match status" value="1"/>
</dbReference>
<keyword evidence="3" id="KW-1185">Reference proteome</keyword>
<evidence type="ECO:0008006" key="4">
    <source>
        <dbReference type="Google" id="ProtNLM"/>
    </source>
</evidence>
<gene>
    <name evidence="2" type="ORF">JYU34_007771</name>
</gene>
<feature type="compositionally biased region" description="Polar residues" evidence="1">
    <location>
        <begin position="1402"/>
        <end position="1415"/>
    </location>
</feature>
<feature type="compositionally biased region" description="Low complexity" evidence="1">
    <location>
        <begin position="953"/>
        <end position="966"/>
    </location>
</feature>
<feature type="region of interest" description="Disordered" evidence="1">
    <location>
        <begin position="953"/>
        <end position="974"/>
    </location>
</feature>
<feature type="compositionally biased region" description="Basic and acidic residues" evidence="1">
    <location>
        <begin position="1170"/>
        <end position="1181"/>
    </location>
</feature>
<feature type="region of interest" description="Disordered" evidence="1">
    <location>
        <begin position="1217"/>
        <end position="1462"/>
    </location>
</feature>
<feature type="compositionally biased region" description="Basic and acidic residues" evidence="1">
    <location>
        <begin position="1217"/>
        <end position="1257"/>
    </location>
</feature>
<dbReference type="Proteomes" id="UP000823941">
    <property type="component" value="Chromosome 10"/>
</dbReference>
<sequence length="2231" mass="249070">MPEQSASIDIEKALDILEDYTLTSNQSRCQNYQVLQTALDTGENIADALLRRLLAVCVHDLKEDMKYAVNTLNVIHLILKKIKAKQCSAVPELTQSALAILHIIKTTALISKVQTLQSLCFDTFLMYPDETYIEIINDHAAEMTEVVNLYFHQGIPVNLRLLPFNMLHKTLKTLPPEKKATFVKDGLNLWFSKVIPTVMTLIPAHHQTMTKALDVLDMLVEDLEEVEYAENTQWQNILESIYCAQKYPAVMKTLLESGSDSWCRLWNIFVRLLKQQITMNKSKVGSPINSMLPVVEMAFKMDVQNRCRAFHCWSVLIDNFSTELNEAFIGKRLKLLIIPLKSNNAKVEETAIAKFDTWWHLIKKFEPRISKHFDLIYIPFLHFCFGNPKNASLMIPGQLSLKLKKKSVEAFVESTGHVDCDSCISSSFPHLANRILSTKLLNNYLTEWLHALKVVVKVVGAESYNAEVGSEQMRCMWKSLLECTSKLPDDYQKVVVTELLTLLLQLVQECKGEKGVQSLVFDTIIPACFDDDQSRSLLNSKDVPKDCIGPLHRILKLVMKRNAGRDSITAPEKLKMITNAIIEPAISSPNDTIQWLLKELPTNDSGLALWTALMESVIECDSDISRESVRNLLLWPLEHMQHFKNVQIAASMWNTSYTELKPKLKESTMSQDILMILMNKDKVPSSNLFLLNALFQIMKEVCSSPNNKDCKLEAELLVKTLSGVKDAEFFSTSAPVIVDSIVLMLTKASSQLDTKLAEYGLTAANSTLKLFVHANKTAQKDCHIHLEKLLNSMNLMFKRDAFVKFKTIILDQLIACTTVFNKYQSVKDSACLVLKQLLSKSKETEVPLYTLILDAIASIQGNETNKKTDSPKFTSPKVAAKKKKKEPSIVNTVVEDGEEYVVVKSNWKFNPRKLTENQKDKLQRKRDIPALYQDLSQSQDEYQLASWKTDSQDASTTASSNSTITNKPQNDDNTSILKKMQSSEVVPKILENILNTDNTKTNIIENKKDQTDKDKVNDDNRSPKQNKILSLSTPKQPKSPRVLLKDRVFQNVRNLIEKSSMSPEGKSISKTLNQTVTDTVNKTPTSKPNEVKAALVNSAPPKIVGERPARNKRKPKKFEEDFEEIPLKKRRNSVFSDSPNNSASSSNEPQTVDTVIDLDADITSTSTKVSHIETKDVKEVSPDNSSALNKAVDPDETNCDVILIDDLDESVPNTIEPKVKSKCPVDTEPKPLEVKCKDVEESDQPLKEPMKDDKNEVTDSTNEENLSQPELTTPVPDKSKETDKAKSTTKKVKKSRIEKELAIDTVEGHPFLQKEKNEKRATRKSLLATVTTSRRKALAEKLNKMSQSDSKLERKTSKKLDSQKTEQNEKKEDYVKELFKTKDSPETSISTDDLPMSEDFIESSQDSTLTTISVTSAKGSAKKKSKLDLGNLQGLSRSRKSETQSLLENSSDSSSSSIKCNQEIKDDIEFSQNKSLPEENIANNLTADMDTEPIVEKEAKNNLTSDMDTEPMAEEAKNNLTSDMDTEPMEGKGAQSFIDRGPVGDKEVPSSDDVIIINDDPELIPISSDDACVVSDSQCTASADTLPIDPNQFSGCSQSIIDTPIDVDTKKKPEIIIETPAIEEPSSTTADAIIENDTEDGLSSPYKDDEQRNQDFLNSTQEISPIKTMSPEPNESTSPDRSNDYVVIRLASPVQSNGEPLEKSGSPEIFTEDKISPDKRDLSPPRGEMAIINNTSPTSSLSLKKNRPQVRSGGRAAQMLGLCVPDSLHNLKNTERTPDPEEHKKTAYSTPARRNLRILNNLGDNTESNTDDNEDNNENFLKFKRALPSSDSSPSVPILKRKLVDITDEATMSPASKRKRVSFHDPPVSTSICIQKYIEPLGMRSPQSSTVKKQDRPTRQSTMKSPKKLENIFKLDTVPVTPEESLEAKENTPLCSDDLEMSSLEQTPAVEIVKTSDLNDTDPICPELLACTNPISDIASELSSPAMKVLLIKELEGKVNTIGDLAKLTELEVNRLCIKAPKVKVAKKVLSDYAAKQPVPENIEPSEPVPVEPMSDATIEDLVSSVPEMVPGVDMQSQTDDLKVKDEEMQTVNVSATVETQTSKVLSLSRLVQTDDSGSKTTKDIITSCLAERPDFVDQLTSHLDDASKTDLVKSLPIKTVVDCIQDKITSVSDSTLVLESVLHKQEAIDVESGKTSTSFLQEYLCKRYQSNELIMFCSELLRKVHDKSTS</sequence>
<protein>
    <recommendedName>
        <fullName evidence="4">Telomere-associated protein RIF1</fullName>
    </recommendedName>
</protein>
<feature type="region of interest" description="Disordered" evidence="1">
    <location>
        <begin position="1004"/>
        <end position="1040"/>
    </location>
</feature>
<comment type="caution">
    <text evidence="2">The sequence shown here is derived from an EMBL/GenBank/DDBJ whole genome shotgun (WGS) entry which is preliminary data.</text>
</comment>
<feature type="compositionally biased region" description="Basic and acidic residues" evidence="1">
    <location>
        <begin position="1350"/>
        <end position="1385"/>
    </location>
</feature>
<feature type="region of interest" description="Disordered" evidence="1">
    <location>
        <begin position="1884"/>
        <end position="1904"/>
    </location>
</feature>
<evidence type="ECO:0000313" key="3">
    <source>
        <dbReference type="Proteomes" id="UP000823941"/>
    </source>
</evidence>
<feature type="compositionally biased region" description="Polar residues" evidence="1">
    <location>
        <begin position="1258"/>
        <end position="1271"/>
    </location>
</feature>
<organism evidence="2 3">
    <name type="scientific">Plutella xylostella</name>
    <name type="common">Diamondback moth</name>
    <name type="synonym">Plutella maculipennis</name>
    <dbReference type="NCBI Taxonomy" id="51655"/>
    <lineage>
        <taxon>Eukaryota</taxon>
        <taxon>Metazoa</taxon>
        <taxon>Ecdysozoa</taxon>
        <taxon>Arthropoda</taxon>
        <taxon>Hexapoda</taxon>
        <taxon>Insecta</taxon>
        <taxon>Pterygota</taxon>
        <taxon>Neoptera</taxon>
        <taxon>Endopterygota</taxon>
        <taxon>Lepidoptera</taxon>
        <taxon>Glossata</taxon>
        <taxon>Ditrysia</taxon>
        <taxon>Yponomeutoidea</taxon>
        <taxon>Plutellidae</taxon>
        <taxon>Plutella</taxon>
    </lineage>
</organism>
<feature type="compositionally biased region" description="Low complexity" evidence="1">
    <location>
        <begin position="1133"/>
        <end position="1147"/>
    </location>
</feature>
<feature type="region of interest" description="Disordered" evidence="1">
    <location>
        <begin position="1165"/>
        <end position="1193"/>
    </location>
</feature>
<dbReference type="EMBL" id="JAHIBW010000010">
    <property type="protein sequence ID" value="KAG7307557.1"/>
    <property type="molecule type" value="Genomic_DNA"/>
</dbReference>
<accession>A0ABQ7QR94</accession>
<feature type="compositionally biased region" description="Basic and acidic residues" evidence="1">
    <location>
        <begin position="1711"/>
        <end position="1723"/>
    </location>
</feature>
<feature type="compositionally biased region" description="Basic and acidic residues" evidence="1">
    <location>
        <begin position="1005"/>
        <end position="1022"/>
    </location>
</feature>
<dbReference type="PANTHER" id="PTHR22928:SF3">
    <property type="entry name" value="TELOMERE-ASSOCIATED PROTEIN RIF1"/>
    <property type="match status" value="1"/>
</dbReference>
<feature type="compositionally biased region" description="Basic and acidic residues" evidence="1">
    <location>
        <begin position="1772"/>
        <end position="1785"/>
    </location>
</feature>
<evidence type="ECO:0000313" key="2">
    <source>
        <dbReference type="EMBL" id="KAG7307557.1"/>
    </source>
</evidence>
<feature type="compositionally biased region" description="Polar residues" evidence="1">
    <location>
        <begin position="1023"/>
        <end position="1036"/>
    </location>
</feature>
<name>A0ABQ7QR94_PLUXY</name>
<evidence type="ECO:0000256" key="1">
    <source>
        <dbReference type="SAM" id="MobiDB-lite"/>
    </source>
</evidence>
<feature type="compositionally biased region" description="Polar residues" evidence="1">
    <location>
        <begin position="1671"/>
        <end position="1680"/>
    </location>
</feature>
<feature type="region of interest" description="Disordered" evidence="1">
    <location>
        <begin position="1771"/>
        <end position="1790"/>
    </location>
</feature>
<feature type="region of interest" description="Disordered" evidence="1">
    <location>
        <begin position="1619"/>
        <end position="1726"/>
    </location>
</feature>